<dbReference type="EMBL" id="PHNJ01000004">
    <property type="protein sequence ID" value="TYL38935.1"/>
    <property type="molecule type" value="Genomic_DNA"/>
</dbReference>
<keyword evidence="1" id="KW-0328">Glycosyltransferase</keyword>
<dbReference type="Proteomes" id="UP000766904">
    <property type="component" value="Unassembled WGS sequence"/>
</dbReference>
<feature type="transmembrane region" description="Helical" evidence="4">
    <location>
        <begin position="436"/>
        <end position="455"/>
    </location>
</feature>
<accession>A0A8J8TSD9</accession>
<dbReference type="AlphaFoldDB" id="A0A8J8TSD9"/>
<gene>
    <name evidence="6" type="ORF">CV102_10550</name>
</gene>
<dbReference type="GO" id="GO:0016757">
    <property type="term" value="F:glycosyltransferase activity"/>
    <property type="evidence" value="ECO:0007669"/>
    <property type="project" value="UniProtKB-KW"/>
</dbReference>
<protein>
    <recommendedName>
        <fullName evidence="5">Glycosyltransferase 2-like domain-containing protein</fullName>
    </recommendedName>
</protein>
<evidence type="ECO:0000256" key="4">
    <source>
        <dbReference type="SAM" id="Phobius"/>
    </source>
</evidence>
<evidence type="ECO:0000313" key="7">
    <source>
        <dbReference type="Proteomes" id="UP000766904"/>
    </source>
</evidence>
<sequence>MGGEEMVVGLSTLFTTYGKLFKPRRTFETSSEDRPTMTAMIPALNEERTIAYALASLAMQTVPPDKVIVVDDGSTDRTPEIVDELSSELDIDIERRRHDVPMGKTVGMKEVARDVETDTLFNLDADTFLESEDYLERLLEPHHETDVASSFGTVYPTERSSKQDFYEDQIVEILPEDSLALEHVREDLEIENSHTGVVGYFKRNRPIIQYRNVDFHVQQRFFADGIMRGFGSMLYPVGSAVLYDRQKLVSVFDDYEESLGDDLTNSEDLFIGFAFCDRGWSNIQIPDTYTRSALPGLPKTFKQNYLWGSGYLQSAYYFKHLTFRYRKKRISTDGGTDSDQASLEYTDPDSTTQVQTERSASDRATTQRTKQPMGRIITSQLIDGFYPTAALLMTGLSFIGLMAIELILLFIFLEFVMTIVATGVTKTKRLDLGRNLIPFVVLRAIMLPVLTYTYLRVGTDIMLGNRDWRK</sequence>
<dbReference type="PANTHER" id="PTHR43630:SF1">
    <property type="entry name" value="POLY-BETA-1,6-N-ACETYL-D-GLUCOSAMINE SYNTHASE"/>
    <property type="match status" value="1"/>
</dbReference>
<reference evidence="6" key="1">
    <citation type="submission" date="2017-11" db="EMBL/GenBank/DDBJ databases">
        <authorList>
            <person name="Kajale S.C."/>
            <person name="Sharma A."/>
        </authorList>
    </citation>
    <scope>NUCLEOTIDE SEQUENCE</scope>
    <source>
        <strain evidence="6">LS1_42</strain>
    </source>
</reference>
<keyword evidence="7" id="KW-1185">Reference proteome</keyword>
<dbReference type="SUPFAM" id="SSF53448">
    <property type="entry name" value="Nucleotide-diphospho-sugar transferases"/>
    <property type="match status" value="1"/>
</dbReference>
<keyword evidence="4" id="KW-0812">Transmembrane</keyword>
<feature type="domain" description="Glycosyltransferase 2-like" evidence="5">
    <location>
        <begin position="39"/>
        <end position="177"/>
    </location>
</feature>
<keyword evidence="4" id="KW-1133">Transmembrane helix</keyword>
<evidence type="ECO:0000256" key="3">
    <source>
        <dbReference type="SAM" id="MobiDB-lite"/>
    </source>
</evidence>
<proteinExistence type="predicted"/>
<feature type="region of interest" description="Disordered" evidence="3">
    <location>
        <begin position="330"/>
        <end position="371"/>
    </location>
</feature>
<evidence type="ECO:0000313" key="6">
    <source>
        <dbReference type="EMBL" id="TYL38935.1"/>
    </source>
</evidence>
<organism evidence="6 7">
    <name type="scientific">Natronococcus pandeyae</name>
    <dbReference type="NCBI Taxonomy" id="2055836"/>
    <lineage>
        <taxon>Archaea</taxon>
        <taxon>Methanobacteriati</taxon>
        <taxon>Methanobacteriota</taxon>
        <taxon>Stenosarchaea group</taxon>
        <taxon>Halobacteria</taxon>
        <taxon>Halobacteriales</taxon>
        <taxon>Natrialbaceae</taxon>
        <taxon>Natronococcus</taxon>
    </lineage>
</organism>
<keyword evidence="2" id="KW-0808">Transferase</keyword>
<name>A0A8J8TSD9_9EURY</name>
<evidence type="ECO:0000259" key="5">
    <source>
        <dbReference type="Pfam" id="PF00535"/>
    </source>
</evidence>
<feature type="transmembrane region" description="Helical" evidence="4">
    <location>
        <begin position="398"/>
        <end position="424"/>
    </location>
</feature>
<dbReference type="PANTHER" id="PTHR43630">
    <property type="entry name" value="POLY-BETA-1,6-N-ACETYL-D-GLUCOSAMINE SYNTHASE"/>
    <property type="match status" value="1"/>
</dbReference>
<keyword evidence="4" id="KW-0472">Membrane</keyword>
<evidence type="ECO:0000256" key="1">
    <source>
        <dbReference type="ARBA" id="ARBA00022676"/>
    </source>
</evidence>
<dbReference type="InterPro" id="IPR001173">
    <property type="entry name" value="Glyco_trans_2-like"/>
</dbReference>
<evidence type="ECO:0000256" key="2">
    <source>
        <dbReference type="ARBA" id="ARBA00022679"/>
    </source>
</evidence>
<dbReference type="Gene3D" id="3.90.550.10">
    <property type="entry name" value="Spore Coat Polysaccharide Biosynthesis Protein SpsA, Chain A"/>
    <property type="match status" value="1"/>
</dbReference>
<dbReference type="Pfam" id="PF00535">
    <property type="entry name" value="Glycos_transf_2"/>
    <property type="match status" value="1"/>
</dbReference>
<feature type="compositionally biased region" description="Polar residues" evidence="3">
    <location>
        <begin position="333"/>
        <end position="370"/>
    </location>
</feature>
<dbReference type="InterPro" id="IPR029044">
    <property type="entry name" value="Nucleotide-diphossugar_trans"/>
</dbReference>
<comment type="caution">
    <text evidence="6">The sequence shown here is derived from an EMBL/GenBank/DDBJ whole genome shotgun (WGS) entry which is preliminary data.</text>
</comment>